<protein>
    <submittedName>
        <fullName evidence="3">Uncharacterized protein</fullName>
    </submittedName>
</protein>
<keyword evidence="2" id="KW-1133">Transmembrane helix</keyword>
<dbReference type="EMBL" id="CM008047">
    <property type="protein sequence ID" value="PVH63432.1"/>
    <property type="molecule type" value="Genomic_DNA"/>
</dbReference>
<reference evidence="3" key="1">
    <citation type="submission" date="2018-04" db="EMBL/GenBank/DDBJ databases">
        <title>WGS assembly of Panicum hallii.</title>
        <authorList>
            <person name="Lovell J."/>
            <person name="Jenkins J."/>
            <person name="Lowry D."/>
            <person name="Mamidi S."/>
            <person name="Sreedasyam A."/>
            <person name="Weng X."/>
            <person name="Barry K."/>
            <person name="Bonette J."/>
            <person name="Campitelli B."/>
            <person name="Daum C."/>
            <person name="Gordon S."/>
            <person name="Gould B."/>
            <person name="Lipzen A."/>
            <person name="Macqueen A."/>
            <person name="Palacio-Mejia J."/>
            <person name="Plott C."/>
            <person name="Shakirov E."/>
            <person name="Shu S."/>
            <person name="Yoshinaga Y."/>
            <person name="Zane M."/>
            <person name="Rokhsar D."/>
            <person name="Grimwood J."/>
            <person name="Schmutz J."/>
            <person name="Juenger T."/>
        </authorList>
    </citation>
    <scope>NUCLEOTIDE SEQUENCE [LARGE SCALE GENOMIC DNA]</scope>
    <source>
        <strain evidence="3">FIL2</strain>
    </source>
</reference>
<evidence type="ECO:0000313" key="3">
    <source>
        <dbReference type="EMBL" id="PVH63432.1"/>
    </source>
</evidence>
<evidence type="ECO:0000256" key="2">
    <source>
        <dbReference type="SAM" id="Phobius"/>
    </source>
</evidence>
<dbReference type="Gramene" id="PVH63432">
    <property type="protein sequence ID" value="PVH63432"/>
    <property type="gene ID" value="PAHAL_2G028400"/>
</dbReference>
<keyword evidence="2" id="KW-0812">Transmembrane</keyword>
<evidence type="ECO:0000256" key="1">
    <source>
        <dbReference type="SAM" id="MobiDB-lite"/>
    </source>
</evidence>
<sequence length="170" mass="18585">MSRLDMLEGAKSIGAGAATIALAGAAVGIGIIRTIFPSVIPLFIANLKKRILNVSSFFDFLQLKYPYWIFFFKISIFVFLVFLRIILPLGLLFSHLACSSAFFLITLPPEIQNPQALAHLEGLNFYLSLTSRIRVGCVHSAGAESQHPSGGHTWAAKALPNGRKDIKPQT</sequence>
<gene>
    <name evidence="3" type="ORF">PAHAL_2G028400</name>
</gene>
<proteinExistence type="predicted"/>
<dbReference type="Proteomes" id="UP000243499">
    <property type="component" value="Chromosome 2"/>
</dbReference>
<keyword evidence="2" id="KW-0472">Membrane</keyword>
<feature type="region of interest" description="Disordered" evidence="1">
    <location>
        <begin position="143"/>
        <end position="170"/>
    </location>
</feature>
<name>A0A2T8KMQ4_9POAL</name>
<feature type="transmembrane region" description="Helical" evidence="2">
    <location>
        <begin position="20"/>
        <end position="44"/>
    </location>
</feature>
<accession>A0A2T8KMQ4</accession>
<feature type="transmembrane region" description="Helical" evidence="2">
    <location>
        <begin position="65"/>
        <end position="83"/>
    </location>
</feature>
<dbReference type="AlphaFoldDB" id="A0A2T8KMQ4"/>
<organism evidence="3">
    <name type="scientific">Panicum hallii</name>
    <dbReference type="NCBI Taxonomy" id="206008"/>
    <lineage>
        <taxon>Eukaryota</taxon>
        <taxon>Viridiplantae</taxon>
        <taxon>Streptophyta</taxon>
        <taxon>Embryophyta</taxon>
        <taxon>Tracheophyta</taxon>
        <taxon>Spermatophyta</taxon>
        <taxon>Magnoliopsida</taxon>
        <taxon>Liliopsida</taxon>
        <taxon>Poales</taxon>
        <taxon>Poaceae</taxon>
        <taxon>PACMAD clade</taxon>
        <taxon>Panicoideae</taxon>
        <taxon>Panicodae</taxon>
        <taxon>Paniceae</taxon>
        <taxon>Panicinae</taxon>
        <taxon>Panicum</taxon>
        <taxon>Panicum sect. Panicum</taxon>
    </lineage>
</organism>